<evidence type="ECO:0000256" key="1">
    <source>
        <dbReference type="ARBA" id="ARBA00010641"/>
    </source>
</evidence>
<sequence>MNPAKSIPFTSDEDQLRIGYSSPSTDTRMTIPEDDELFIRKTMGENPKLGVELLFRRYYQPMCSHAVKFVGSKSVAEDLVSDIFYQFYQQNIFADITTSYRFYLLRTVRNRAFNYLKQQLNRQTVDEDTDEVGNMTASSGESPDSLIQFEELYHDVQNAINDLPIDRRRIYLLNRFEGKKYQEIADELQLSIKTVEVQLYRANKHIRSLLKRKWYLLLWVLTSLLYQ</sequence>
<evidence type="ECO:0000256" key="2">
    <source>
        <dbReference type="ARBA" id="ARBA00023015"/>
    </source>
</evidence>
<dbReference type="InterPro" id="IPR039425">
    <property type="entry name" value="RNA_pol_sigma-70-like"/>
</dbReference>
<dbReference type="InterPro" id="IPR014284">
    <property type="entry name" value="RNA_pol_sigma-70_dom"/>
</dbReference>
<dbReference type="InterPro" id="IPR013324">
    <property type="entry name" value="RNA_pol_sigma_r3/r4-like"/>
</dbReference>
<dbReference type="SUPFAM" id="SSF88659">
    <property type="entry name" value="Sigma3 and sigma4 domains of RNA polymerase sigma factors"/>
    <property type="match status" value="1"/>
</dbReference>
<dbReference type="CDD" id="cd06171">
    <property type="entry name" value="Sigma70_r4"/>
    <property type="match status" value="1"/>
</dbReference>
<reference evidence="7 8" key="1">
    <citation type="submission" date="2018-08" db="EMBL/GenBank/DDBJ databases">
        <title>Fibrisoma montanum sp. nov., isolated from Danxia mountain soil.</title>
        <authorList>
            <person name="Huang Y."/>
        </authorList>
    </citation>
    <scope>NUCLEOTIDE SEQUENCE [LARGE SCALE GENOMIC DNA]</scope>
    <source>
        <strain evidence="7 8">HYT19</strain>
    </source>
</reference>
<evidence type="ECO:0000256" key="3">
    <source>
        <dbReference type="ARBA" id="ARBA00023082"/>
    </source>
</evidence>
<evidence type="ECO:0000313" key="8">
    <source>
        <dbReference type="Proteomes" id="UP000283523"/>
    </source>
</evidence>
<dbReference type="AlphaFoldDB" id="A0A418MIC3"/>
<dbReference type="NCBIfam" id="TIGR02985">
    <property type="entry name" value="Sig70_bacteroi1"/>
    <property type="match status" value="1"/>
</dbReference>
<keyword evidence="4" id="KW-0804">Transcription</keyword>
<evidence type="ECO:0000259" key="5">
    <source>
        <dbReference type="Pfam" id="PF04542"/>
    </source>
</evidence>
<comment type="caution">
    <text evidence="7">The sequence shown here is derived from an EMBL/GenBank/DDBJ whole genome shotgun (WGS) entry which is preliminary data.</text>
</comment>
<gene>
    <name evidence="7" type="ORF">DYU11_02345</name>
</gene>
<evidence type="ECO:0000256" key="4">
    <source>
        <dbReference type="ARBA" id="ARBA00023163"/>
    </source>
</evidence>
<evidence type="ECO:0000313" key="7">
    <source>
        <dbReference type="EMBL" id="RIV27172.1"/>
    </source>
</evidence>
<dbReference type="InterPro" id="IPR013325">
    <property type="entry name" value="RNA_pol_sigma_r2"/>
</dbReference>
<comment type="similarity">
    <text evidence="1">Belongs to the sigma-70 factor family. ECF subfamily.</text>
</comment>
<keyword evidence="8" id="KW-1185">Reference proteome</keyword>
<dbReference type="NCBIfam" id="TIGR02937">
    <property type="entry name" value="sigma70-ECF"/>
    <property type="match status" value="1"/>
</dbReference>
<dbReference type="InterPro" id="IPR007627">
    <property type="entry name" value="RNA_pol_sigma70_r2"/>
</dbReference>
<dbReference type="InterPro" id="IPR036388">
    <property type="entry name" value="WH-like_DNA-bd_sf"/>
</dbReference>
<organism evidence="7 8">
    <name type="scientific">Fibrisoma montanum</name>
    <dbReference type="NCBI Taxonomy" id="2305895"/>
    <lineage>
        <taxon>Bacteria</taxon>
        <taxon>Pseudomonadati</taxon>
        <taxon>Bacteroidota</taxon>
        <taxon>Cytophagia</taxon>
        <taxon>Cytophagales</taxon>
        <taxon>Spirosomataceae</taxon>
        <taxon>Fibrisoma</taxon>
    </lineage>
</organism>
<dbReference type="InterPro" id="IPR014327">
    <property type="entry name" value="RNA_pol_sigma70_bacteroid"/>
</dbReference>
<feature type="domain" description="RNA polymerase sigma factor 70 region 4 type 2" evidence="6">
    <location>
        <begin position="155"/>
        <end position="205"/>
    </location>
</feature>
<dbReference type="EMBL" id="QXED01000001">
    <property type="protein sequence ID" value="RIV27172.1"/>
    <property type="molecule type" value="Genomic_DNA"/>
</dbReference>
<protein>
    <submittedName>
        <fullName evidence="7">RNA polymerase sigma-70 factor</fullName>
    </submittedName>
</protein>
<dbReference type="OrthoDB" id="1524077at2"/>
<accession>A0A418MIC3</accession>
<dbReference type="GO" id="GO:0016987">
    <property type="term" value="F:sigma factor activity"/>
    <property type="evidence" value="ECO:0007669"/>
    <property type="project" value="UniProtKB-KW"/>
</dbReference>
<proteinExistence type="inferred from homology"/>
<dbReference type="PANTHER" id="PTHR43133:SF46">
    <property type="entry name" value="RNA POLYMERASE SIGMA-70 FACTOR ECF SUBFAMILY"/>
    <property type="match status" value="1"/>
</dbReference>
<dbReference type="Proteomes" id="UP000283523">
    <property type="component" value="Unassembled WGS sequence"/>
</dbReference>
<dbReference type="GO" id="GO:0006352">
    <property type="term" value="P:DNA-templated transcription initiation"/>
    <property type="evidence" value="ECO:0007669"/>
    <property type="project" value="InterPro"/>
</dbReference>
<evidence type="ECO:0000259" key="6">
    <source>
        <dbReference type="Pfam" id="PF08281"/>
    </source>
</evidence>
<dbReference type="Gene3D" id="1.10.10.10">
    <property type="entry name" value="Winged helix-like DNA-binding domain superfamily/Winged helix DNA-binding domain"/>
    <property type="match status" value="1"/>
</dbReference>
<feature type="domain" description="RNA polymerase sigma-70 region 2" evidence="5">
    <location>
        <begin position="54"/>
        <end position="119"/>
    </location>
</feature>
<keyword evidence="2" id="KW-0805">Transcription regulation</keyword>
<name>A0A418MIC3_9BACT</name>
<dbReference type="PANTHER" id="PTHR43133">
    <property type="entry name" value="RNA POLYMERASE ECF-TYPE SIGMA FACTO"/>
    <property type="match status" value="1"/>
</dbReference>
<keyword evidence="3" id="KW-0731">Sigma factor</keyword>
<dbReference type="SUPFAM" id="SSF88946">
    <property type="entry name" value="Sigma2 domain of RNA polymerase sigma factors"/>
    <property type="match status" value="1"/>
</dbReference>
<dbReference type="Gene3D" id="1.10.1740.10">
    <property type="match status" value="1"/>
</dbReference>
<dbReference type="Pfam" id="PF08281">
    <property type="entry name" value="Sigma70_r4_2"/>
    <property type="match status" value="1"/>
</dbReference>
<dbReference type="GO" id="GO:0003677">
    <property type="term" value="F:DNA binding"/>
    <property type="evidence" value="ECO:0007669"/>
    <property type="project" value="InterPro"/>
</dbReference>
<dbReference type="Pfam" id="PF04542">
    <property type="entry name" value="Sigma70_r2"/>
    <property type="match status" value="1"/>
</dbReference>
<dbReference type="InterPro" id="IPR013249">
    <property type="entry name" value="RNA_pol_sigma70_r4_t2"/>
</dbReference>